<dbReference type="EMBL" id="QCYY01002528">
    <property type="protein sequence ID" value="ROT69706.1"/>
    <property type="molecule type" value="Genomic_DNA"/>
</dbReference>
<reference evidence="2 3" key="1">
    <citation type="submission" date="2018-04" db="EMBL/GenBank/DDBJ databases">
        <authorList>
            <person name="Zhang X."/>
            <person name="Yuan J."/>
            <person name="Li F."/>
            <person name="Xiang J."/>
        </authorList>
    </citation>
    <scope>NUCLEOTIDE SEQUENCE [LARGE SCALE GENOMIC DNA]</scope>
    <source>
        <tissue evidence="2">Muscle</tissue>
    </source>
</reference>
<dbReference type="Proteomes" id="UP000283509">
    <property type="component" value="Unassembled WGS sequence"/>
</dbReference>
<name>A0A423SZI1_PENVA</name>
<sequence>MRPNFTAATRHRVNALFLERAWKRHSLGRLRKSRRASSSRGREGREQFGPSGQTHALADAQRRSKPPPGLSIARPERGSHVSQAGGHPAPPQRRPGPQGAFLTHSCSLVSYTPMPRSVRPVLSLSSFSHSSSRLSERRDYYYGEHRALGCDDRNAASSAGRWGRARRPRAADATEASAVQPPPPGPEIAEAESADTPSSPSSQRDQPYNRSPPPPAHSEPRRPSLPVRAARTNTRARSTQGRPATRARGAGPQEGLRARGSRGSGISRTRLEALAIDTNAILPRMPQGAVIGPAGEASPARPAPSHPRLQFCDTFTDWKGGGLASPSNAEELPLLSPLSSKCLCTLPLPGHRSPPPLAPRHRQGRARWRPCHASEGRRLLLGVCTLLTPKHPRRRTDPPIDNKGQTAWHYNDGEREGSRGAITIHNLAFASGWGREGREATQDAALAPRVFKSHLTKKTWHLQPRLQGLSLVTSHIKWRSRLMHGIA</sequence>
<accession>A0A423SZI1</accession>
<feature type="compositionally biased region" description="Low complexity" evidence="1">
    <location>
        <begin position="228"/>
        <end position="239"/>
    </location>
</feature>
<evidence type="ECO:0000313" key="3">
    <source>
        <dbReference type="Proteomes" id="UP000283509"/>
    </source>
</evidence>
<gene>
    <name evidence="2" type="ORF">C7M84_012089</name>
</gene>
<feature type="region of interest" description="Disordered" evidence="1">
    <location>
        <begin position="29"/>
        <end position="101"/>
    </location>
</feature>
<evidence type="ECO:0000313" key="2">
    <source>
        <dbReference type="EMBL" id="ROT69706.1"/>
    </source>
</evidence>
<comment type="caution">
    <text evidence="2">The sequence shown here is derived from an EMBL/GenBank/DDBJ whole genome shotgun (WGS) entry which is preliminary data.</text>
</comment>
<reference evidence="2 3" key="2">
    <citation type="submission" date="2019-01" db="EMBL/GenBank/DDBJ databases">
        <title>The decoding of complex shrimp genome reveals the adaptation for benthos swimmer, frequently molting mechanism and breeding impact on genome.</title>
        <authorList>
            <person name="Sun Y."/>
            <person name="Gao Y."/>
            <person name="Yu Y."/>
        </authorList>
    </citation>
    <scope>NUCLEOTIDE SEQUENCE [LARGE SCALE GENOMIC DNA]</scope>
    <source>
        <tissue evidence="2">Muscle</tissue>
    </source>
</reference>
<keyword evidence="3" id="KW-1185">Reference proteome</keyword>
<feature type="region of interest" description="Disordered" evidence="1">
    <location>
        <begin position="153"/>
        <end position="270"/>
    </location>
</feature>
<organism evidence="2 3">
    <name type="scientific">Penaeus vannamei</name>
    <name type="common">Whiteleg shrimp</name>
    <name type="synonym">Litopenaeus vannamei</name>
    <dbReference type="NCBI Taxonomy" id="6689"/>
    <lineage>
        <taxon>Eukaryota</taxon>
        <taxon>Metazoa</taxon>
        <taxon>Ecdysozoa</taxon>
        <taxon>Arthropoda</taxon>
        <taxon>Crustacea</taxon>
        <taxon>Multicrustacea</taxon>
        <taxon>Malacostraca</taxon>
        <taxon>Eumalacostraca</taxon>
        <taxon>Eucarida</taxon>
        <taxon>Decapoda</taxon>
        <taxon>Dendrobranchiata</taxon>
        <taxon>Penaeoidea</taxon>
        <taxon>Penaeidae</taxon>
        <taxon>Penaeus</taxon>
    </lineage>
</organism>
<feature type="compositionally biased region" description="Polar residues" evidence="1">
    <location>
        <begin position="195"/>
        <end position="209"/>
    </location>
</feature>
<proteinExistence type="predicted"/>
<evidence type="ECO:0000256" key="1">
    <source>
        <dbReference type="SAM" id="MobiDB-lite"/>
    </source>
</evidence>
<protein>
    <submittedName>
        <fullName evidence="2">Uncharacterized protein</fullName>
    </submittedName>
</protein>
<dbReference type="AlphaFoldDB" id="A0A423SZI1"/>